<organism evidence="3">
    <name type="scientific">Aphanomyces invadans</name>
    <dbReference type="NCBI Taxonomy" id="157072"/>
    <lineage>
        <taxon>Eukaryota</taxon>
        <taxon>Sar</taxon>
        <taxon>Stramenopiles</taxon>
        <taxon>Oomycota</taxon>
        <taxon>Saprolegniomycetes</taxon>
        <taxon>Saprolegniales</taxon>
        <taxon>Verrucalvaceae</taxon>
        <taxon>Aphanomyces</taxon>
    </lineage>
</organism>
<accession>A0A024TQG7</accession>
<dbReference type="eggNOG" id="ENOG502S86F">
    <property type="taxonomic scope" value="Eukaryota"/>
</dbReference>
<evidence type="ECO:0000256" key="2">
    <source>
        <dbReference type="SAM" id="MobiDB-lite"/>
    </source>
</evidence>
<dbReference type="VEuPathDB" id="FungiDB:H310_10432"/>
<dbReference type="RefSeq" id="XP_008875041.1">
    <property type="nucleotide sequence ID" value="XM_008876819.1"/>
</dbReference>
<reference evidence="3" key="1">
    <citation type="submission" date="2013-12" db="EMBL/GenBank/DDBJ databases">
        <title>The Genome Sequence of Aphanomyces invadans NJM9701.</title>
        <authorList>
            <consortium name="The Broad Institute Genomics Platform"/>
            <person name="Russ C."/>
            <person name="Tyler B."/>
            <person name="van West P."/>
            <person name="Dieguez-Uribeondo J."/>
            <person name="Young S.K."/>
            <person name="Zeng Q."/>
            <person name="Gargeya S."/>
            <person name="Fitzgerald M."/>
            <person name="Abouelleil A."/>
            <person name="Alvarado L."/>
            <person name="Chapman S.B."/>
            <person name="Gainer-Dewar J."/>
            <person name="Goldberg J."/>
            <person name="Griggs A."/>
            <person name="Gujja S."/>
            <person name="Hansen M."/>
            <person name="Howarth C."/>
            <person name="Imamovic A."/>
            <person name="Ireland A."/>
            <person name="Larimer J."/>
            <person name="McCowan C."/>
            <person name="Murphy C."/>
            <person name="Pearson M."/>
            <person name="Poon T.W."/>
            <person name="Priest M."/>
            <person name="Roberts A."/>
            <person name="Saif S."/>
            <person name="Shea T."/>
            <person name="Sykes S."/>
            <person name="Wortman J."/>
            <person name="Nusbaum C."/>
            <person name="Birren B."/>
        </authorList>
    </citation>
    <scope>NUCLEOTIDE SEQUENCE [LARGE SCALE GENOMIC DNA]</scope>
    <source>
        <strain evidence="3">NJM9701</strain>
    </source>
</reference>
<protein>
    <recommendedName>
        <fullName evidence="4">Cilia- and flagella-associated protein 157</fullName>
    </recommendedName>
</protein>
<dbReference type="OrthoDB" id="71895at2759"/>
<feature type="coiled-coil region" evidence="1">
    <location>
        <begin position="67"/>
        <end position="94"/>
    </location>
</feature>
<name>A0A024TQG7_9STRA</name>
<evidence type="ECO:0000313" key="3">
    <source>
        <dbReference type="EMBL" id="ETV96249.1"/>
    </source>
</evidence>
<sequence length="294" mass="33717">MAGYRSLASQLFDQTKQPPGSIAEEDAMLSLNQRLEMDPDLEDMDDINFVKDASDAEKQVLVMSETIDLLRRHLESQRKELQAAYKTLREYEEKKNDEHVKALENQSAHTNFEKDLRDLRFNLELKHVALHEATVEKEQVLLELQKYKNLTRELSDKLDRLSNVQSMYHMSLNQASVSSSAHSMQSNVAYVPKSERFDTAAPIGSGSDFWKHQWKEAMKARKTAPIRTATIPQYQHASAEPLKAPSMKIFSSPPHGKRGYTDRDERVPVHRFIGLNSRQSQLVKECYKVVGNKS</sequence>
<keyword evidence="1" id="KW-0175">Coiled coil</keyword>
<evidence type="ECO:0000256" key="1">
    <source>
        <dbReference type="SAM" id="Coils"/>
    </source>
</evidence>
<feature type="region of interest" description="Disordered" evidence="2">
    <location>
        <begin position="1"/>
        <end position="21"/>
    </location>
</feature>
<feature type="compositionally biased region" description="Polar residues" evidence="2">
    <location>
        <begin position="7"/>
        <end position="18"/>
    </location>
</feature>
<proteinExistence type="predicted"/>
<evidence type="ECO:0008006" key="4">
    <source>
        <dbReference type="Google" id="ProtNLM"/>
    </source>
</evidence>
<dbReference type="EMBL" id="KI913977">
    <property type="protein sequence ID" value="ETV96249.1"/>
    <property type="molecule type" value="Genomic_DNA"/>
</dbReference>
<feature type="coiled-coil region" evidence="1">
    <location>
        <begin position="130"/>
        <end position="167"/>
    </location>
</feature>
<dbReference type="GeneID" id="20087482"/>
<gene>
    <name evidence="3" type="ORF">H310_10432</name>
</gene>
<dbReference type="AlphaFoldDB" id="A0A024TQG7"/>